<dbReference type="STRING" id="3775.A0A1Q3BYR7"/>
<dbReference type="PANTHER" id="PTHR11697">
    <property type="entry name" value="GENERAL TRANSCRIPTION FACTOR 2-RELATED ZINC FINGER PROTEIN"/>
    <property type="match status" value="1"/>
</dbReference>
<dbReference type="AlphaFoldDB" id="A0A1Q3BYR7"/>
<gene>
    <name evidence="1" type="ORF">CFOL_v3_16506</name>
</gene>
<evidence type="ECO:0000313" key="1">
    <source>
        <dbReference type="EMBL" id="GAV73019.1"/>
    </source>
</evidence>
<accession>A0A1Q3BYR7</accession>
<name>A0A1Q3BYR7_CEPFO</name>
<comment type="caution">
    <text evidence="1">The sequence shown here is derived from an EMBL/GenBank/DDBJ whole genome shotgun (WGS) entry which is preliminary data.</text>
</comment>
<evidence type="ECO:0000313" key="2">
    <source>
        <dbReference type="Proteomes" id="UP000187406"/>
    </source>
</evidence>
<dbReference type="Proteomes" id="UP000187406">
    <property type="component" value="Unassembled WGS sequence"/>
</dbReference>
<proteinExistence type="predicted"/>
<protein>
    <recommendedName>
        <fullName evidence="3">DUF4371 domain-containing protein</fullName>
    </recommendedName>
</protein>
<organism evidence="1 2">
    <name type="scientific">Cephalotus follicularis</name>
    <name type="common">Albany pitcher plant</name>
    <dbReference type="NCBI Taxonomy" id="3775"/>
    <lineage>
        <taxon>Eukaryota</taxon>
        <taxon>Viridiplantae</taxon>
        <taxon>Streptophyta</taxon>
        <taxon>Embryophyta</taxon>
        <taxon>Tracheophyta</taxon>
        <taxon>Spermatophyta</taxon>
        <taxon>Magnoliopsida</taxon>
        <taxon>eudicotyledons</taxon>
        <taxon>Gunneridae</taxon>
        <taxon>Pentapetalae</taxon>
        <taxon>rosids</taxon>
        <taxon>fabids</taxon>
        <taxon>Oxalidales</taxon>
        <taxon>Cephalotaceae</taxon>
        <taxon>Cephalotus</taxon>
    </lineage>
</organism>
<dbReference type="InParanoid" id="A0A1Q3BYR7"/>
<reference evidence="2" key="1">
    <citation type="submission" date="2016-04" db="EMBL/GenBank/DDBJ databases">
        <title>Cephalotus genome sequencing.</title>
        <authorList>
            <person name="Fukushima K."/>
            <person name="Hasebe M."/>
            <person name="Fang X."/>
        </authorList>
    </citation>
    <scope>NUCLEOTIDE SEQUENCE [LARGE SCALE GENOMIC DNA]</scope>
    <source>
        <strain evidence="2">cv. St1</strain>
    </source>
</reference>
<dbReference type="InterPro" id="IPR055298">
    <property type="entry name" value="AtLOH3-like"/>
</dbReference>
<evidence type="ECO:0008006" key="3">
    <source>
        <dbReference type="Google" id="ProtNLM"/>
    </source>
</evidence>
<dbReference type="OrthoDB" id="785612at2759"/>
<dbReference type="PANTHER" id="PTHR11697:SF230">
    <property type="entry name" value="ZINC FINGER, MYM DOMAIN CONTAINING 1"/>
    <property type="match status" value="1"/>
</dbReference>
<dbReference type="EMBL" id="BDDD01001063">
    <property type="protein sequence ID" value="GAV73019.1"/>
    <property type="molecule type" value="Genomic_DNA"/>
</dbReference>
<sequence>MKDILGINDDLCQALQRKSQDIVNATCSVLESIISDKKAYSQRGDADAALNMMTSFEFILNLHHMKDILGITDHLCQVLQRKSQDIVNVINLVSSTKALIQRLSESGWDDHFQNAKSFYEHHDINIHDMSARYIAGRGRYRPQDHHVDVEHHYRIDVFTVAIDSQLQELNNKFNDTTMELLVLCSALDPRDNYKLFKVNDICKLAVKFYPDDFTK</sequence>
<keyword evidence="2" id="KW-1185">Reference proteome</keyword>